<gene>
    <name evidence="1" type="ORF">N7496_005937</name>
</gene>
<dbReference type="AlphaFoldDB" id="A0A9W9S0U7"/>
<accession>A0A9W9S0U7</accession>
<keyword evidence="2" id="KW-1185">Reference proteome</keyword>
<dbReference type="EMBL" id="JAPZBS010000005">
    <property type="protein sequence ID" value="KAJ5369845.1"/>
    <property type="molecule type" value="Genomic_DNA"/>
</dbReference>
<dbReference type="GeneID" id="81438045"/>
<protein>
    <submittedName>
        <fullName evidence="1">Uncharacterized protein</fullName>
    </submittedName>
</protein>
<evidence type="ECO:0000313" key="2">
    <source>
        <dbReference type="Proteomes" id="UP001147782"/>
    </source>
</evidence>
<proteinExistence type="predicted"/>
<dbReference type="Proteomes" id="UP001147782">
    <property type="component" value="Unassembled WGS sequence"/>
</dbReference>
<dbReference type="RefSeq" id="XP_056554279.1">
    <property type="nucleotide sequence ID" value="XM_056698866.1"/>
</dbReference>
<sequence>MFGQPWAWKPLQDILQAYLEMIEEKKVQASTDEAYEEDIKPRLFPWRYHQYTHRDVVKATQALTRLLDAVEQKLPQPRETEYPASTRDVDIQLPYSQAILDEATIPANTFIRDFLSELPPRTLRFRYIAPGIILQSPAEFATQPWKEPLGREYGGHSVPFLLFRGDQWISLRCKPRYYPDPEDSLQGVPTGLYICPTGIESPATFGNSCRLLLPFNIGARHHARYSNGEQLQEETPWDETPKDTAHELYQPGSHSGFLERHEVQIHKILLNWAERVEAGDWEVNTDGVAGGIEKFEEADTLESWRKYQIPLAW</sequence>
<organism evidence="1 2">
    <name type="scientific">Penicillium cataractarum</name>
    <dbReference type="NCBI Taxonomy" id="2100454"/>
    <lineage>
        <taxon>Eukaryota</taxon>
        <taxon>Fungi</taxon>
        <taxon>Dikarya</taxon>
        <taxon>Ascomycota</taxon>
        <taxon>Pezizomycotina</taxon>
        <taxon>Eurotiomycetes</taxon>
        <taxon>Eurotiomycetidae</taxon>
        <taxon>Eurotiales</taxon>
        <taxon>Aspergillaceae</taxon>
        <taxon>Penicillium</taxon>
    </lineage>
</organism>
<reference evidence="1" key="2">
    <citation type="journal article" date="2023" name="IMA Fungus">
        <title>Comparative genomic study of the Penicillium genus elucidates a diverse pangenome and 15 lateral gene transfer events.</title>
        <authorList>
            <person name="Petersen C."/>
            <person name="Sorensen T."/>
            <person name="Nielsen M.R."/>
            <person name="Sondergaard T.E."/>
            <person name="Sorensen J.L."/>
            <person name="Fitzpatrick D.A."/>
            <person name="Frisvad J.C."/>
            <person name="Nielsen K.L."/>
        </authorList>
    </citation>
    <scope>NUCLEOTIDE SEQUENCE</scope>
    <source>
        <strain evidence="1">IBT 29864</strain>
    </source>
</reference>
<name>A0A9W9S0U7_9EURO</name>
<dbReference type="OrthoDB" id="3029470at2759"/>
<comment type="caution">
    <text evidence="1">The sequence shown here is derived from an EMBL/GenBank/DDBJ whole genome shotgun (WGS) entry which is preliminary data.</text>
</comment>
<reference evidence="1" key="1">
    <citation type="submission" date="2022-11" db="EMBL/GenBank/DDBJ databases">
        <authorList>
            <person name="Petersen C."/>
        </authorList>
    </citation>
    <scope>NUCLEOTIDE SEQUENCE</scope>
    <source>
        <strain evidence="1">IBT 29864</strain>
    </source>
</reference>
<evidence type="ECO:0000313" key="1">
    <source>
        <dbReference type="EMBL" id="KAJ5369845.1"/>
    </source>
</evidence>